<dbReference type="Proteomes" id="UP001500621">
    <property type="component" value="Unassembled WGS sequence"/>
</dbReference>
<keyword evidence="1" id="KW-0732">Signal</keyword>
<keyword evidence="3" id="KW-1185">Reference proteome</keyword>
<evidence type="ECO:0000313" key="2">
    <source>
        <dbReference type="EMBL" id="GAA4677049.1"/>
    </source>
</evidence>
<evidence type="ECO:0000313" key="3">
    <source>
        <dbReference type="Proteomes" id="UP001500621"/>
    </source>
</evidence>
<feature type="chain" id="PRO_5046457707" evidence="1">
    <location>
        <begin position="23"/>
        <end position="170"/>
    </location>
</feature>
<gene>
    <name evidence="2" type="ORF">GCM10023226_12880</name>
</gene>
<proteinExistence type="predicted"/>
<comment type="caution">
    <text evidence="2">The sequence shown here is derived from an EMBL/GenBank/DDBJ whole genome shotgun (WGS) entry which is preliminary data.</text>
</comment>
<dbReference type="EMBL" id="BAABIM010000001">
    <property type="protein sequence ID" value="GAA4677049.1"/>
    <property type="molecule type" value="Genomic_DNA"/>
</dbReference>
<protein>
    <submittedName>
        <fullName evidence="2">Uncharacterized protein</fullName>
    </submittedName>
</protein>
<evidence type="ECO:0000256" key="1">
    <source>
        <dbReference type="SAM" id="SignalP"/>
    </source>
</evidence>
<dbReference type="RefSeq" id="WP_345263814.1">
    <property type="nucleotide sequence ID" value="NZ_BAABIM010000001.1"/>
</dbReference>
<reference evidence="3" key="1">
    <citation type="journal article" date="2019" name="Int. J. Syst. Evol. Microbiol.">
        <title>The Global Catalogue of Microorganisms (GCM) 10K type strain sequencing project: providing services to taxonomists for standard genome sequencing and annotation.</title>
        <authorList>
            <consortium name="The Broad Institute Genomics Platform"/>
            <consortium name="The Broad Institute Genome Sequencing Center for Infectious Disease"/>
            <person name="Wu L."/>
            <person name="Ma J."/>
        </authorList>
    </citation>
    <scope>NUCLEOTIDE SEQUENCE [LARGE SCALE GENOMIC DNA]</scope>
    <source>
        <strain evidence="3">JCM 18127</strain>
    </source>
</reference>
<sequence>MRALLLVVALLLPLALAAPASADGDVVRDDSYYSGLRLMKVDRSPEGMRVLTYFSTPYDKHLLRVREPGRKGPTFTITWRTDGTSGRYVVVRTARFTALGPARTVACRTRAVPVEGRENRRMVFSVPAECLRLRTGVDLPRLAVDQRAYEVTGTREQLLDSMPFTRPLVP</sequence>
<name>A0ABP8W2V8_9ACTN</name>
<organism evidence="2 3">
    <name type="scientific">Nocardioides nanhaiensis</name>
    <dbReference type="NCBI Taxonomy" id="1476871"/>
    <lineage>
        <taxon>Bacteria</taxon>
        <taxon>Bacillati</taxon>
        <taxon>Actinomycetota</taxon>
        <taxon>Actinomycetes</taxon>
        <taxon>Propionibacteriales</taxon>
        <taxon>Nocardioidaceae</taxon>
        <taxon>Nocardioides</taxon>
    </lineage>
</organism>
<feature type="signal peptide" evidence="1">
    <location>
        <begin position="1"/>
        <end position="22"/>
    </location>
</feature>
<accession>A0ABP8W2V8</accession>